<dbReference type="FunFam" id="3.30.160.60:FF:000072">
    <property type="entry name" value="zinc finger protein 143 isoform X1"/>
    <property type="match status" value="1"/>
</dbReference>
<dbReference type="InterPro" id="IPR013087">
    <property type="entry name" value="Znf_C2H2_type"/>
</dbReference>
<name>A0A4P9W985_9FUNG</name>
<keyword evidence="2" id="KW-0677">Repeat</keyword>
<feature type="domain" description="C2H2-type" evidence="7">
    <location>
        <begin position="247"/>
        <end position="276"/>
    </location>
</feature>
<dbReference type="PROSITE" id="PS00028">
    <property type="entry name" value="ZINC_FINGER_C2H2_1"/>
    <property type="match status" value="2"/>
</dbReference>
<dbReference type="GO" id="GO:0000978">
    <property type="term" value="F:RNA polymerase II cis-regulatory region sequence-specific DNA binding"/>
    <property type="evidence" value="ECO:0007669"/>
    <property type="project" value="TreeGrafter"/>
</dbReference>
<dbReference type="GO" id="GO:0005667">
    <property type="term" value="C:transcription regulator complex"/>
    <property type="evidence" value="ECO:0007669"/>
    <property type="project" value="TreeGrafter"/>
</dbReference>
<feature type="region of interest" description="Disordered" evidence="6">
    <location>
        <begin position="296"/>
        <end position="381"/>
    </location>
</feature>
<keyword evidence="4" id="KW-0862">Zinc</keyword>
<proteinExistence type="predicted"/>
<dbReference type="SMART" id="SM00355">
    <property type="entry name" value="ZnF_C2H2"/>
    <property type="match status" value="2"/>
</dbReference>
<gene>
    <name evidence="8" type="ORF">BDK51DRAFT_45120</name>
</gene>
<dbReference type="GO" id="GO:0031519">
    <property type="term" value="C:PcG protein complex"/>
    <property type="evidence" value="ECO:0007669"/>
    <property type="project" value="TreeGrafter"/>
</dbReference>
<evidence type="ECO:0000313" key="8">
    <source>
        <dbReference type="EMBL" id="RKO87668.1"/>
    </source>
</evidence>
<protein>
    <recommendedName>
        <fullName evidence="7">C2H2-type domain-containing protein</fullName>
    </recommendedName>
</protein>
<reference evidence="9" key="1">
    <citation type="journal article" date="2018" name="Nat. Microbiol.">
        <title>Leveraging single-cell genomics to expand the fungal tree of life.</title>
        <authorList>
            <person name="Ahrendt S.R."/>
            <person name="Quandt C.A."/>
            <person name="Ciobanu D."/>
            <person name="Clum A."/>
            <person name="Salamov A."/>
            <person name="Andreopoulos B."/>
            <person name="Cheng J.F."/>
            <person name="Woyke T."/>
            <person name="Pelin A."/>
            <person name="Henrissat B."/>
            <person name="Reynolds N.K."/>
            <person name="Benny G.L."/>
            <person name="Smith M.E."/>
            <person name="James T.Y."/>
            <person name="Grigoriev I.V."/>
        </authorList>
    </citation>
    <scope>NUCLEOTIDE SEQUENCE [LARGE SCALE GENOMIC DNA]</scope>
</reference>
<dbReference type="Pfam" id="PF00096">
    <property type="entry name" value="zf-C2H2"/>
    <property type="match status" value="1"/>
</dbReference>
<dbReference type="OrthoDB" id="6365676at2759"/>
<dbReference type="PROSITE" id="PS50157">
    <property type="entry name" value="ZINC_FINGER_C2H2_2"/>
    <property type="match status" value="2"/>
</dbReference>
<feature type="compositionally biased region" description="Pro residues" evidence="6">
    <location>
        <begin position="107"/>
        <end position="116"/>
    </location>
</feature>
<dbReference type="AlphaFoldDB" id="A0A4P9W985"/>
<feature type="region of interest" description="Disordered" evidence="6">
    <location>
        <begin position="1"/>
        <end position="192"/>
    </location>
</feature>
<feature type="compositionally biased region" description="Polar residues" evidence="6">
    <location>
        <begin position="317"/>
        <end position="334"/>
    </location>
</feature>
<dbReference type="InterPro" id="IPR036236">
    <property type="entry name" value="Znf_C2H2_sf"/>
</dbReference>
<evidence type="ECO:0000256" key="1">
    <source>
        <dbReference type="ARBA" id="ARBA00022723"/>
    </source>
</evidence>
<dbReference type="Proteomes" id="UP000269721">
    <property type="component" value="Unassembled WGS sequence"/>
</dbReference>
<evidence type="ECO:0000313" key="9">
    <source>
        <dbReference type="Proteomes" id="UP000269721"/>
    </source>
</evidence>
<feature type="domain" description="C2H2-type" evidence="7">
    <location>
        <begin position="193"/>
        <end position="222"/>
    </location>
</feature>
<dbReference type="EMBL" id="KZ997252">
    <property type="protein sequence ID" value="RKO87668.1"/>
    <property type="molecule type" value="Genomic_DNA"/>
</dbReference>
<dbReference type="PANTHER" id="PTHR14003">
    <property type="entry name" value="TRANSCRIPTIONAL REPRESSOR PROTEIN YY"/>
    <property type="match status" value="1"/>
</dbReference>
<feature type="compositionally biased region" description="Low complexity" evidence="6">
    <location>
        <begin position="9"/>
        <end position="32"/>
    </location>
</feature>
<evidence type="ECO:0000259" key="7">
    <source>
        <dbReference type="PROSITE" id="PS50157"/>
    </source>
</evidence>
<feature type="compositionally biased region" description="Low complexity" evidence="6">
    <location>
        <begin position="149"/>
        <end position="159"/>
    </location>
</feature>
<dbReference type="SUPFAM" id="SSF57667">
    <property type="entry name" value="beta-beta-alpha zinc fingers"/>
    <property type="match status" value="1"/>
</dbReference>
<accession>A0A4P9W985</accession>
<evidence type="ECO:0000256" key="5">
    <source>
        <dbReference type="PROSITE-ProRule" id="PRU00042"/>
    </source>
</evidence>
<feature type="compositionally biased region" description="Pro residues" evidence="6">
    <location>
        <begin position="130"/>
        <end position="148"/>
    </location>
</feature>
<feature type="region of interest" description="Disordered" evidence="6">
    <location>
        <begin position="454"/>
        <end position="479"/>
    </location>
</feature>
<organism evidence="8 9">
    <name type="scientific">Blyttiomyces helicus</name>
    <dbReference type="NCBI Taxonomy" id="388810"/>
    <lineage>
        <taxon>Eukaryota</taxon>
        <taxon>Fungi</taxon>
        <taxon>Fungi incertae sedis</taxon>
        <taxon>Chytridiomycota</taxon>
        <taxon>Chytridiomycota incertae sedis</taxon>
        <taxon>Chytridiomycetes</taxon>
        <taxon>Chytridiomycetes incertae sedis</taxon>
        <taxon>Blyttiomyces</taxon>
    </lineage>
</organism>
<dbReference type="GO" id="GO:0000785">
    <property type="term" value="C:chromatin"/>
    <property type="evidence" value="ECO:0007669"/>
    <property type="project" value="TreeGrafter"/>
</dbReference>
<evidence type="ECO:0000256" key="4">
    <source>
        <dbReference type="ARBA" id="ARBA00022833"/>
    </source>
</evidence>
<dbReference type="GO" id="GO:0000981">
    <property type="term" value="F:DNA-binding transcription factor activity, RNA polymerase II-specific"/>
    <property type="evidence" value="ECO:0007669"/>
    <property type="project" value="UniProtKB-ARBA"/>
</dbReference>
<evidence type="ECO:0000256" key="3">
    <source>
        <dbReference type="ARBA" id="ARBA00022771"/>
    </source>
</evidence>
<keyword evidence="1" id="KW-0479">Metal-binding</keyword>
<dbReference type="Gene3D" id="3.30.160.60">
    <property type="entry name" value="Classic Zinc Finger"/>
    <property type="match status" value="2"/>
</dbReference>
<dbReference type="GO" id="GO:0008270">
    <property type="term" value="F:zinc ion binding"/>
    <property type="evidence" value="ECO:0007669"/>
    <property type="project" value="UniProtKB-KW"/>
</dbReference>
<sequence>MRSPEKNCPQPSRFPPSRSSQSPQPPSASSHPPGIPHENVDQCHYRLPNSLPSGAHGYDYPPLPHPSQPPARDYLEASAGSPPRLHAMPGLGLAPRVHPEHYSYPPRNAPLPPAPPGLGEWARWDASRRPPIPPAQPQLQRPSPPPSAPVSSPERSPSVEPDEDGLLSAGVQPPSADDASADRQPAARKSKTYVCRNSGCGKVFSTSGHLTRHLRTHKGDKPSDDKFPSILLILFLLLPHSSPRKVYHCPITNCPSNFGRRDNMLAHLRIHAARVSWNPPNGKDLASYCVVTSSGDDYAETDSPRRSPSVEDMSPTVVPSRQQPPAHRSSSLRTPENPHIPIFSPSHPRAHATAQNSSTSPPFYPDPSGRHPAGNHFSLGAPHREAPSGTALHPHGGPIMKAEPQDYHRPYAFPPFDPSAQLGVHDPLPGPMSMLSLSLQESEEEEDEEAVEVFTRPRGWSLPPLAPPSERPWFQGMSE</sequence>
<dbReference type="PANTHER" id="PTHR14003:SF19">
    <property type="entry name" value="YY2 TRANSCRIPTION FACTOR"/>
    <property type="match status" value="1"/>
</dbReference>
<keyword evidence="3 5" id="KW-0863">Zinc-finger</keyword>
<evidence type="ECO:0000256" key="6">
    <source>
        <dbReference type="SAM" id="MobiDB-lite"/>
    </source>
</evidence>
<evidence type="ECO:0000256" key="2">
    <source>
        <dbReference type="ARBA" id="ARBA00022737"/>
    </source>
</evidence>
<keyword evidence="9" id="KW-1185">Reference proteome</keyword>